<dbReference type="SUPFAM" id="SSF53328">
    <property type="entry name" value="Formyltransferase"/>
    <property type="match status" value="1"/>
</dbReference>
<feature type="domain" description="Aldehyde dehydrogenase" evidence="1">
    <location>
        <begin position="470"/>
        <end position="542"/>
    </location>
</feature>
<evidence type="ECO:0000259" key="3">
    <source>
        <dbReference type="Pfam" id="PF02911"/>
    </source>
</evidence>
<dbReference type="AlphaFoldDB" id="A0A915CZI2"/>
<feature type="domain" description="Formyl transferase N-terminal" evidence="2">
    <location>
        <begin position="124"/>
        <end position="215"/>
    </location>
</feature>
<dbReference type="FunFam" id="3.10.25.10:FF:000002">
    <property type="entry name" value="10-formyltetrahydrofolate dehydrogenase"/>
    <property type="match status" value="1"/>
</dbReference>
<evidence type="ECO:0000313" key="4">
    <source>
        <dbReference type="Proteomes" id="UP000887574"/>
    </source>
</evidence>
<name>A0A915CZI2_9BILA</name>
<dbReference type="InterPro" id="IPR036477">
    <property type="entry name" value="Formyl_transf_N_sf"/>
</dbReference>
<dbReference type="Gene3D" id="3.10.25.10">
    <property type="entry name" value="Formyl transferase, C-terminal domain"/>
    <property type="match status" value="1"/>
</dbReference>
<dbReference type="Proteomes" id="UP000887574">
    <property type="component" value="Unplaced"/>
</dbReference>
<sequence>MSTVQEQHSDEELSEPAVKRILLTGKSKSALDLTKDDLGNMIMNKCANRVEENSAPTKFLCCSKCKIPLANTEGGHLNRHKNTHARKVDSVNVDQKLLTSFFQSSKPSQAEINKMKEAIVDLCLLHSEVIDFPVHKTIIYHPSILPAHRGASAINWTLIQGDTQAGLTLFWADEGVDTGPILMQKTCQVEENDTLNSLYKRFLYPEGSQQLYVEAVNLIATGTAPRIKQPEEGASYEPYITTKPELAEIDWNSLTQRQLHNFIRGNDNVPGAWTTINQQKVTLLGSSLWKRYEVPGNSRSVLAEGVPGGYAWAHDKGLLFKAKDGKYVNVENLRFEDGKMIKASHYGSTSGQESKLELSQEETKLVLPLKEAWKAILNMDIEDDTNFFDAGASSADLTRLLEDVKGISGGAELQNCEAYLAPTFAEFLNVLVKKLRGEDKLELVFEKFEKTVNGLNICVPTQMFINGQFCESESARKMDTIDPYTEQVICQVPRATAKDVDLAVRCADEAFHYGEWSRISARERGRLLFRLADLMEQHKNELGMSF</sequence>
<dbReference type="PANTHER" id="PTHR11138">
    <property type="entry name" value="METHIONYL-TRNA FORMYLTRANSFERASE"/>
    <property type="match status" value="1"/>
</dbReference>
<dbReference type="Gene3D" id="3.40.605.10">
    <property type="entry name" value="Aldehyde Dehydrogenase, Chain A, domain 1"/>
    <property type="match status" value="1"/>
</dbReference>
<dbReference type="InterPro" id="IPR036736">
    <property type="entry name" value="ACP-like_sf"/>
</dbReference>
<dbReference type="PROSITE" id="PS00373">
    <property type="entry name" value="GART"/>
    <property type="match status" value="1"/>
</dbReference>
<feature type="domain" description="Formyl transferase C-terminal" evidence="3">
    <location>
        <begin position="243"/>
        <end position="346"/>
    </location>
</feature>
<proteinExistence type="predicted"/>
<dbReference type="WBParaSite" id="jg13940.2">
    <property type="protein sequence ID" value="jg13940.2"/>
    <property type="gene ID" value="jg13940"/>
</dbReference>
<dbReference type="Gene3D" id="1.10.1200.10">
    <property type="entry name" value="ACP-like"/>
    <property type="match status" value="1"/>
</dbReference>
<dbReference type="InterPro" id="IPR002376">
    <property type="entry name" value="Formyl_transf_N"/>
</dbReference>
<dbReference type="CDD" id="cd08703">
    <property type="entry name" value="FDH_Hydrolase_C"/>
    <property type="match status" value="1"/>
</dbReference>
<dbReference type="InterPro" id="IPR037022">
    <property type="entry name" value="Formyl_trans_C_sf"/>
</dbReference>
<protein>
    <submittedName>
        <fullName evidence="5">Formyltetrahydrofolate dehydrogenase</fullName>
    </submittedName>
</protein>
<dbReference type="GO" id="GO:0016491">
    <property type="term" value="F:oxidoreductase activity"/>
    <property type="evidence" value="ECO:0007669"/>
    <property type="project" value="InterPro"/>
</dbReference>
<dbReference type="SUPFAM" id="SSF50486">
    <property type="entry name" value="FMT C-terminal domain-like"/>
    <property type="match status" value="1"/>
</dbReference>
<dbReference type="InterPro" id="IPR011034">
    <property type="entry name" value="Formyl_transferase-like_C_sf"/>
</dbReference>
<dbReference type="InterPro" id="IPR001555">
    <property type="entry name" value="GART_AS"/>
</dbReference>
<accession>A0A915CZI2</accession>
<evidence type="ECO:0000259" key="2">
    <source>
        <dbReference type="Pfam" id="PF00551"/>
    </source>
</evidence>
<dbReference type="GO" id="GO:0005829">
    <property type="term" value="C:cytosol"/>
    <property type="evidence" value="ECO:0007669"/>
    <property type="project" value="TreeGrafter"/>
</dbReference>
<dbReference type="GO" id="GO:0004479">
    <property type="term" value="F:methionyl-tRNA formyltransferase activity"/>
    <property type="evidence" value="ECO:0007669"/>
    <property type="project" value="TreeGrafter"/>
</dbReference>
<dbReference type="PANTHER" id="PTHR11138:SF5">
    <property type="entry name" value="METHIONYL-TRNA FORMYLTRANSFERASE, MITOCHONDRIAL"/>
    <property type="match status" value="1"/>
</dbReference>
<dbReference type="InterPro" id="IPR015590">
    <property type="entry name" value="Aldehyde_DH_dom"/>
</dbReference>
<reference evidence="5" key="1">
    <citation type="submission" date="2022-11" db="UniProtKB">
        <authorList>
            <consortium name="WormBaseParasite"/>
        </authorList>
    </citation>
    <scope>IDENTIFICATION</scope>
</reference>
<evidence type="ECO:0000313" key="5">
    <source>
        <dbReference type="WBParaSite" id="jg13940.2"/>
    </source>
</evidence>
<dbReference type="InterPro" id="IPR005793">
    <property type="entry name" value="Formyl_trans_C"/>
</dbReference>
<dbReference type="InterPro" id="IPR016162">
    <property type="entry name" value="Ald_DH_N"/>
</dbReference>
<evidence type="ECO:0000259" key="1">
    <source>
        <dbReference type="Pfam" id="PF00171"/>
    </source>
</evidence>
<organism evidence="4 5">
    <name type="scientific">Ditylenchus dipsaci</name>
    <dbReference type="NCBI Taxonomy" id="166011"/>
    <lineage>
        <taxon>Eukaryota</taxon>
        <taxon>Metazoa</taxon>
        <taxon>Ecdysozoa</taxon>
        <taxon>Nematoda</taxon>
        <taxon>Chromadorea</taxon>
        <taxon>Rhabditida</taxon>
        <taxon>Tylenchina</taxon>
        <taxon>Tylenchomorpha</taxon>
        <taxon>Sphaerularioidea</taxon>
        <taxon>Anguinidae</taxon>
        <taxon>Anguininae</taxon>
        <taxon>Ditylenchus</taxon>
    </lineage>
</organism>
<dbReference type="InterPro" id="IPR016161">
    <property type="entry name" value="Ald_DH/histidinol_DH"/>
</dbReference>
<dbReference type="Gene3D" id="3.40.50.170">
    <property type="entry name" value="Formyl transferase, N-terminal domain"/>
    <property type="match status" value="1"/>
</dbReference>
<keyword evidence="4" id="KW-1185">Reference proteome</keyword>
<dbReference type="Pfam" id="PF02911">
    <property type="entry name" value="Formyl_trans_C"/>
    <property type="match status" value="1"/>
</dbReference>
<dbReference type="Pfam" id="PF00551">
    <property type="entry name" value="Formyl_trans_N"/>
    <property type="match status" value="1"/>
</dbReference>
<dbReference type="Pfam" id="PF00171">
    <property type="entry name" value="Aldedh"/>
    <property type="match status" value="1"/>
</dbReference>
<dbReference type="SUPFAM" id="SSF53720">
    <property type="entry name" value="ALDH-like"/>
    <property type="match status" value="1"/>
</dbReference>